<accession>A0A1A9RFF6</accession>
<protein>
    <submittedName>
        <fullName evidence="1">Uncharacterized protein</fullName>
    </submittedName>
</protein>
<evidence type="ECO:0000313" key="1">
    <source>
        <dbReference type="EMBL" id="OAM17094.1"/>
    </source>
</evidence>
<name>A0A1A9RFF6_EIKCO</name>
<dbReference type="AlphaFoldDB" id="A0A1A9RFF6"/>
<dbReference type="Proteomes" id="UP000078003">
    <property type="component" value="Unassembled WGS sequence"/>
</dbReference>
<evidence type="ECO:0000313" key="2">
    <source>
        <dbReference type="Proteomes" id="UP000078003"/>
    </source>
</evidence>
<reference evidence="2" key="1">
    <citation type="submission" date="2016-05" db="EMBL/GenBank/DDBJ databases">
        <title>Draft genome of Corynebacterium afermentans subsp. afermentans LCDC 88199T.</title>
        <authorList>
            <person name="Bernier A.-M."/>
            <person name="Bernard K."/>
        </authorList>
    </citation>
    <scope>NUCLEOTIDE SEQUENCE [LARGE SCALE GENOMIC DNA]</scope>
    <source>
        <strain evidence="2">NML01-0328</strain>
    </source>
</reference>
<organism evidence="1 2">
    <name type="scientific">Eikenella corrodens</name>
    <dbReference type="NCBI Taxonomy" id="539"/>
    <lineage>
        <taxon>Bacteria</taxon>
        <taxon>Pseudomonadati</taxon>
        <taxon>Pseudomonadota</taxon>
        <taxon>Betaproteobacteria</taxon>
        <taxon>Neisseriales</taxon>
        <taxon>Neisseriaceae</taxon>
        <taxon>Eikenella</taxon>
    </lineage>
</organism>
<dbReference type="RefSeq" id="WP_023887845.1">
    <property type="nucleotide sequence ID" value="NZ_LXSF01000003.1"/>
</dbReference>
<sequence length="343" mass="41007">MPNKTVLFGMPPVSGLYKLVHDNLKYHGFCVIDLREMEENSHFHYPSFTSWLYTKWRKLVYRDASPKKHLKLQALQNNILERIKSENGLDYAFFINGETYSQDFIKFVRDQSKNGVVNYQFDGLHRFPKIYPLINSFDRFYVFDPDDLNTLNYQLLPATNFYFDHNLDNQLERTVDFYFTGVHMNSRVGVITSFGRYIKERKKTADINVLWRERGNGREIYPDDSITLIDQYIDFQENLEKANKARVLIDFVIDEHKGLSFRAFEALGRKQKLITTNPQIKYYDFYHPNNHLIWDGKNFDIIDNFLNKPYFDIDESIRKKYSFGNWINYILQIYPHQNIDLPK</sequence>
<proteinExistence type="predicted"/>
<dbReference type="EMBL" id="LXSF01000003">
    <property type="protein sequence ID" value="OAM17094.1"/>
    <property type="molecule type" value="Genomic_DNA"/>
</dbReference>
<gene>
    <name evidence="1" type="ORF">A7P85_04880</name>
</gene>
<comment type="caution">
    <text evidence="1">The sequence shown here is derived from an EMBL/GenBank/DDBJ whole genome shotgun (WGS) entry which is preliminary data.</text>
</comment>